<feature type="transmembrane region" description="Helical" evidence="6">
    <location>
        <begin position="245"/>
        <end position="270"/>
    </location>
</feature>
<keyword evidence="3 6" id="KW-0812">Transmembrane</keyword>
<dbReference type="InterPro" id="IPR008952">
    <property type="entry name" value="Tetraspanin_EC2_sf"/>
</dbReference>
<evidence type="ECO:0000256" key="2">
    <source>
        <dbReference type="ARBA" id="ARBA00006840"/>
    </source>
</evidence>
<dbReference type="Gene3D" id="1.10.1450.10">
    <property type="entry name" value="Tetraspanin"/>
    <property type="match status" value="1"/>
</dbReference>
<feature type="transmembrane region" description="Helical" evidence="6">
    <location>
        <begin position="81"/>
        <end position="101"/>
    </location>
</feature>
<organism evidence="7 8">
    <name type="scientific">Paragonimus heterotremus</name>
    <dbReference type="NCBI Taxonomy" id="100268"/>
    <lineage>
        <taxon>Eukaryota</taxon>
        <taxon>Metazoa</taxon>
        <taxon>Spiralia</taxon>
        <taxon>Lophotrochozoa</taxon>
        <taxon>Platyhelminthes</taxon>
        <taxon>Trematoda</taxon>
        <taxon>Digenea</taxon>
        <taxon>Plagiorchiida</taxon>
        <taxon>Troglotremata</taxon>
        <taxon>Troglotrematidae</taxon>
        <taxon>Paragonimus</taxon>
    </lineage>
</organism>
<reference evidence="7" key="1">
    <citation type="submission" date="2019-05" db="EMBL/GenBank/DDBJ databases">
        <title>Annotation for the trematode Paragonimus heterotremus.</title>
        <authorList>
            <person name="Choi Y.-J."/>
        </authorList>
    </citation>
    <scope>NUCLEOTIDE SEQUENCE</scope>
    <source>
        <strain evidence="7">LC</strain>
    </source>
</reference>
<dbReference type="SUPFAM" id="SSF48652">
    <property type="entry name" value="Tetraspanin"/>
    <property type="match status" value="1"/>
</dbReference>
<protein>
    <recommendedName>
        <fullName evidence="6">Tetraspanin</fullName>
    </recommendedName>
</protein>
<keyword evidence="5 6" id="KW-0472">Membrane</keyword>
<dbReference type="OrthoDB" id="9993879at2759"/>
<dbReference type="Proteomes" id="UP000748531">
    <property type="component" value="Unassembled WGS sequence"/>
</dbReference>
<dbReference type="PIRSF" id="PIRSF002419">
    <property type="entry name" value="Tetraspanin"/>
    <property type="match status" value="1"/>
</dbReference>
<feature type="transmembrane region" description="Helical" evidence="6">
    <location>
        <begin position="38"/>
        <end position="61"/>
    </location>
</feature>
<keyword evidence="4 6" id="KW-1133">Transmembrane helix</keyword>
<sequence length="277" mass="31301">MVTDDGIAVRRPLMSHEGEIVQDDSKCCSCTPSWVKTFLIFFTAIILLVAMGLIGLGSYLLIMRLRFVSTLIGEVAYINHFLLFAVGILLIVACIIGFVGVARKERNLLITFCWMLGIVLFLQLATGILALCFSELFQEWLAGRLQFTMQNNYAASDSNVDGAVDFVQQKFKCCGSHGFRDWKSSIFHNSTDSDFKRRDILNYRMRVPDSCCIRKVEDCGYLPHPSNVRHQGCIDSIFGRLRDRYYTICVVALTLVIVEFIGVILACCYAEALKQQR</sequence>
<evidence type="ECO:0000256" key="6">
    <source>
        <dbReference type="RuleBase" id="RU361218"/>
    </source>
</evidence>
<evidence type="ECO:0000313" key="8">
    <source>
        <dbReference type="Proteomes" id="UP000748531"/>
    </source>
</evidence>
<dbReference type="GO" id="GO:0005886">
    <property type="term" value="C:plasma membrane"/>
    <property type="evidence" value="ECO:0007669"/>
    <property type="project" value="TreeGrafter"/>
</dbReference>
<gene>
    <name evidence="7" type="ORF">PHET_01213</name>
</gene>
<dbReference type="InterPro" id="IPR000301">
    <property type="entry name" value="Tetraspanin_animals"/>
</dbReference>
<dbReference type="Pfam" id="PF00335">
    <property type="entry name" value="Tetraspanin"/>
    <property type="match status" value="1"/>
</dbReference>
<evidence type="ECO:0000256" key="4">
    <source>
        <dbReference type="ARBA" id="ARBA00022989"/>
    </source>
</evidence>
<dbReference type="PANTHER" id="PTHR19282:SF544">
    <property type="entry name" value="TETRASPANIN"/>
    <property type="match status" value="1"/>
</dbReference>
<dbReference type="PRINTS" id="PR00259">
    <property type="entry name" value="TMFOUR"/>
</dbReference>
<comment type="caution">
    <text evidence="7">The sequence shown here is derived from an EMBL/GenBank/DDBJ whole genome shotgun (WGS) entry which is preliminary data.</text>
</comment>
<evidence type="ECO:0000313" key="7">
    <source>
        <dbReference type="EMBL" id="KAF5405184.1"/>
    </source>
</evidence>
<keyword evidence="8" id="KW-1185">Reference proteome</keyword>
<evidence type="ECO:0000256" key="3">
    <source>
        <dbReference type="ARBA" id="ARBA00022692"/>
    </source>
</evidence>
<accession>A0A8J4THX1</accession>
<comment type="subcellular location">
    <subcellularLocation>
        <location evidence="1 6">Membrane</location>
        <topology evidence="1 6">Multi-pass membrane protein</topology>
    </subcellularLocation>
</comment>
<feature type="transmembrane region" description="Helical" evidence="6">
    <location>
        <begin position="108"/>
        <end position="131"/>
    </location>
</feature>
<dbReference type="EMBL" id="LUCH01000424">
    <property type="protein sequence ID" value="KAF5405184.1"/>
    <property type="molecule type" value="Genomic_DNA"/>
</dbReference>
<dbReference type="InterPro" id="IPR018499">
    <property type="entry name" value="Tetraspanin/Peripherin"/>
</dbReference>
<dbReference type="PANTHER" id="PTHR19282">
    <property type="entry name" value="TETRASPANIN"/>
    <property type="match status" value="1"/>
</dbReference>
<evidence type="ECO:0000256" key="1">
    <source>
        <dbReference type="ARBA" id="ARBA00004141"/>
    </source>
</evidence>
<dbReference type="AlphaFoldDB" id="A0A8J4THX1"/>
<name>A0A8J4THX1_9TREM</name>
<evidence type="ECO:0000256" key="5">
    <source>
        <dbReference type="ARBA" id="ARBA00023136"/>
    </source>
</evidence>
<proteinExistence type="inferred from homology"/>
<comment type="similarity">
    <text evidence="2 6">Belongs to the tetraspanin (TM4SF) family.</text>
</comment>